<keyword evidence="8" id="KW-1185">Reference proteome</keyword>
<evidence type="ECO:0000256" key="5">
    <source>
        <dbReference type="SAM" id="MobiDB-lite"/>
    </source>
</evidence>
<feature type="domain" description="CheB-type methylesterase" evidence="6">
    <location>
        <begin position="392"/>
        <end position="580"/>
    </location>
</feature>
<evidence type="ECO:0000256" key="4">
    <source>
        <dbReference type="PROSITE-ProRule" id="PRU00050"/>
    </source>
</evidence>
<dbReference type="Proteomes" id="UP000294862">
    <property type="component" value="Unassembled WGS sequence"/>
</dbReference>
<feature type="compositionally biased region" description="Basic and acidic residues" evidence="5">
    <location>
        <begin position="115"/>
        <end position="135"/>
    </location>
</feature>
<evidence type="ECO:0000313" key="8">
    <source>
        <dbReference type="Proteomes" id="UP000294862"/>
    </source>
</evidence>
<dbReference type="GO" id="GO:0008984">
    <property type="term" value="F:protein-glutamate methylesterase activity"/>
    <property type="evidence" value="ECO:0007669"/>
    <property type="project" value="UniProtKB-EC"/>
</dbReference>
<dbReference type="EMBL" id="SLWQ01000001">
    <property type="protein sequence ID" value="TCO42726.1"/>
    <property type="molecule type" value="Genomic_DNA"/>
</dbReference>
<feature type="compositionally biased region" description="Low complexity" evidence="5">
    <location>
        <begin position="136"/>
        <end position="162"/>
    </location>
</feature>
<comment type="caution">
    <text evidence="7">The sequence shown here is derived from an EMBL/GenBank/DDBJ whole genome shotgun (WGS) entry which is preliminary data.</text>
</comment>
<proteinExistence type="predicted"/>
<dbReference type="GO" id="GO:0006935">
    <property type="term" value="P:chemotaxis"/>
    <property type="evidence" value="ECO:0007669"/>
    <property type="project" value="UniProtKB-UniRule"/>
</dbReference>
<dbReference type="EC" id="3.1.1.61" evidence="2"/>
<feature type="active site" evidence="4">
    <location>
        <position position="524"/>
    </location>
</feature>
<dbReference type="PANTHER" id="PTHR42872:SF6">
    <property type="entry name" value="PROTEIN-GLUTAMATE METHYLESTERASE_PROTEIN-GLUTAMINE GLUTAMINASE"/>
    <property type="match status" value="1"/>
</dbReference>
<dbReference type="SUPFAM" id="SSF52738">
    <property type="entry name" value="Methylesterase CheB, C-terminal domain"/>
    <property type="match status" value="1"/>
</dbReference>
<dbReference type="AlphaFoldDB" id="A0A4R2IET9"/>
<keyword evidence="1 4" id="KW-0378">Hydrolase</keyword>
<dbReference type="Gene3D" id="3.40.50.180">
    <property type="entry name" value="Methylesterase CheB, C-terminal domain"/>
    <property type="match status" value="1"/>
</dbReference>
<dbReference type="PANTHER" id="PTHR42872">
    <property type="entry name" value="PROTEIN-GLUTAMATE METHYLESTERASE/PROTEIN-GLUTAMINE GLUTAMINASE"/>
    <property type="match status" value="1"/>
</dbReference>
<accession>A0A4R2IET9</accession>
<reference evidence="7 8" key="1">
    <citation type="journal article" date="2015" name="Stand. Genomic Sci.">
        <title>Genomic Encyclopedia of Bacterial and Archaeal Type Strains, Phase III: the genomes of soil and plant-associated and newly described type strains.</title>
        <authorList>
            <person name="Whitman W.B."/>
            <person name="Woyke T."/>
            <person name="Klenk H.P."/>
            <person name="Zhou Y."/>
            <person name="Lilburn T.G."/>
            <person name="Beck B.J."/>
            <person name="De Vos P."/>
            <person name="Vandamme P."/>
            <person name="Eisen J.A."/>
            <person name="Garrity G."/>
            <person name="Hugenholtz P."/>
            <person name="Kyrpides N.C."/>
        </authorList>
    </citation>
    <scope>NUCLEOTIDE SEQUENCE [LARGE SCALE GENOMIC DNA]</scope>
    <source>
        <strain evidence="7 8">A3</strain>
    </source>
</reference>
<dbReference type="GO" id="GO:0005737">
    <property type="term" value="C:cytoplasm"/>
    <property type="evidence" value="ECO:0007669"/>
    <property type="project" value="InterPro"/>
</dbReference>
<dbReference type="GO" id="GO:0000156">
    <property type="term" value="F:phosphorelay response regulator activity"/>
    <property type="evidence" value="ECO:0007669"/>
    <property type="project" value="InterPro"/>
</dbReference>
<dbReference type="PROSITE" id="PS50122">
    <property type="entry name" value="CHEB"/>
    <property type="match status" value="1"/>
</dbReference>
<feature type="active site" evidence="4">
    <location>
        <position position="404"/>
    </location>
</feature>
<dbReference type="Pfam" id="PF01339">
    <property type="entry name" value="CheB_methylest"/>
    <property type="match status" value="1"/>
</dbReference>
<dbReference type="InterPro" id="IPR000673">
    <property type="entry name" value="Sig_transdc_resp-reg_Me-estase"/>
</dbReference>
<evidence type="ECO:0000256" key="1">
    <source>
        <dbReference type="ARBA" id="ARBA00022801"/>
    </source>
</evidence>
<evidence type="ECO:0000259" key="6">
    <source>
        <dbReference type="PROSITE" id="PS50122"/>
    </source>
</evidence>
<dbReference type="OrthoDB" id="9793421at2"/>
<evidence type="ECO:0000256" key="2">
    <source>
        <dbReference type="ARBA" id="ARBA00039140"/>
    </source>
</evidence>
<evidence type="ECO:0000313" key="7">
    <source>
        <dbReference type="EMBL" id="TCO42726.1"/>
    </source>
</evidence>
<feature type="region of interest" description="Disordered" evidence="5">
    <location>
        <begin position="110"/>
        <end position="173"/>
    </location>
</feature>
<sequence>MSSSSGVAVALLYESSTRADHLRDTLTALGAPIVYEAAAAALDREALARSQANVVIVNLEDEDSADLDGVYALLDDARYKVVFNDSGVSSALSGWDQARWMRHLAAKVLGEGDLDPPRPADAEPVPLRRQDEQARAPEVPAAREASAPAAPGPALADEFAAPEAPPPAPSAPADVLATAAVPGFDPTEFIDLLRTDDVPTPAPAEKTVPSIDFDAPAEENIELSGIDDLLADFDVSAPEPLEDAPLDEEFVVEVPPEAIPVASGIRPSEDVESAIDEAATDFGLDFDLGEAAAAPPGPSGGKPATSASAMWSLADLDGGDAGEPAPTGRANFGIEKMSAAEYLTPEGGDEAAQPPIPSMSELSLELIPIEEAVQPTAERPDHENWLDPDQVKAKIQRVWVLGASVGGPESVREFLADIPRDYPALFLLAQHLGDEFVDMMAKQLARVTPLTVRTPSHGERVAHGDIVIVPNSQRLQVDPMGVVVLEKLTSEPAYKPSIDRVLEDTANRYGAAAGAIIFSGMSDDAVSGCVHLAGRGGTIYAQSPESCVVSTMVDSVTETGVVSFFGTPKELAEKLLAEKA</sequence>
<evidence type="ECO:0000256" key="3">
    <source>
        <dbReference type="ARBA" id="ARBA00048267"/>
    </source>
</evidence>
<gene>
    <name evidence="7" type="ORF">EV148_101132</name>
</gene>
<organism evidence="7 8">
    <name type="scientific">Dokdonella fugitiva</name>
    <dbReference type="NCBI Taxonomy" id="328517"/>
    <lineage>
        <taxon>Bacteria</taxon>
        <taxon>Pseudomonadati</taxon>
        <taxon>Pseudomonadota</taxon>
        <taxon>Gammaproteobacteria</taxon>
        <taxon>Lysobacterales</taxon>
        <taxon>Rhodanobacteraceae</taxon>
        <taxon>Dokdonella</taxon>
    </lineage>
</organism>
<comment type="catalytic activity">
    <reaction evidence="3">
        <text>[protein]-L-glutamate 5-O-methyl ester + H2O = L-glutamyl-[protein] + methanol + H(+)</text>
        <dbReference type="Rhea" id="RHEA:23236"/>
        <dbReference type="Rhea" id="RHEA-COMP:10208"/>
        <dbReference type="Rhea" id="RHEA-COMP:10311"/>
        <dbReference type="ChEBI" id="CHEBI:15377"/>
        <dbReference type="ChEBI" id="CHEBI:15378"/>
        <dbReference type="ChEBI" id="CHEBI:17790"/>
        <dbReference type="ChEBI" id="CHEBI:29973"/>
        <dbReference type="ChEBI" id="CHEBI:82795"/>
        <dbReference type="EC" id="3.1.1.61"/>
    </reaction>
</comment>
<dbReference type="RefSeq" id="WP_158287250.1">
    <property type="nucleotide sequence ID" value="NZ_SLWQ01000001.1"/>
</dbReference>
<feature type="active site" evidence="4">
    <location>
        <position position="431"/>
    </location>
</feature>
<dbReference type="InterPro" id="IPR035909">
    <property type="entry name" value="CheB_C"/>
</dbReference>
<name>A0A4R2IET9_9GAMM</name>
<keyword evidence="4" id="KW-0145">Chemotaxis</keyword>
<protein>
    <recommendedName>
        <fullName evidence="2">protein-glutamate methylesterase</fullName>
        <ecNumber evidence="2">3.1.1.61</ecNumber>
    </recommendedName>
</protein>